<evidence type="ECO:0000313" key="3">
    <source>
        <dbReference type="EMBL" id="CAD6191951.1"/>
    </source>
</evidence>
<reference evidence="3" key="1">
    <citation type="submission" date="2020-10" db="EMBL/GenBank/DDBJ databases">
        <authorList>
            <person name="Kikuchi T."/>
        </authorList>
    </citation>
    <scope>NUCLEOTIDE SEQUENCE</scope>
    <source>
        <strain evidence="3">NKZ352</strain>
    </source>
</reference>
<keyword evidence="4" id="KW-1185">Reference proteome</keyword>
<dbReference type="Proteomes" id="UP000835052">
    <property type="component" value="Unassembled WGS sequence"/>
</dbReference>
<protein>
    <recommendedName>
        <fullName evidence="2">ZMIZ1 N-terminal domain-containing protein</fullName>
    </recommendedName>
</protein>
<sequence length="357" mass="40130">MKLPRADRRGTFPEEIPEKKPSSGRNSSPAGEKTCGTTSWQTRFSETSGRKATDFRCPMGDDEVSYEQHVQRNNQRLASIRQSLTDPLTFASSCVELTKWCSDPRAFTAAFEDNLIAALQIAMENGVKENFDFNLAHQLISACFSHRKLLSKPSANRINRWYEQLRRLKKSGGRKKKRPTASDANAVGGVVDPATSSSESVQPFVGEACSVERRRPIHLWRERRRHRGGWCSHAMRSFRRLSDSRRLSAQRPKFRGKSVWTLTPRRMPRSLVVVVVAAKNLAEPPSKELPNLMATLTLTLTRVFFFAILPSDVDVVDLAKISSCINISSLAFSRLAPLHTSLRVPPLSLQPFGVLRI</sequence>
<proteinExistence type="predicted"/>
<dbReference type="InterPro" id="IPR040797">
    <property type="entry name" value="ZMIZ1_N"/>
</dbReference>
<feature type="compositionally biased region" description="Basic residues" evidence="1">
    <location>
        <begin position="169"/>
        <end position="179"/>
    </location>
</feature>
<dbReference type="Pfam" id="PF18028">
    <property type="entry name" value="Zmiz1_N"/>
    <property type="match status" value="1"/>
</dbReference>
<accession>A0A8S1HBF0</accession>
<feature type="compositionally biased region" description="Polar residues" evidence="1">
    <location>
        <begin position="23"/>
        <end position="47"/>
    </location>
</feature>
<dbReference type="EMBL" id="CAJGYM010000024">
    <property type="protein sequence ID" value="CAD6191951.1"/>
    <property type="molecule type" value="Genomic_DNA"/>
</dbReference>
<name>A0A8S1HBF0_9PELO</name>
<gene>
    <name evidence="3" type="ORF">CAUJ_LOCUS7870</name>
</gene>
<feature type="region of interest" description="Disordered" evidence="1">
    <location>
        <begin position="1"/>
        <end position="47"/>
    </location>
</feature>
<feature type="compositionally biased region" description="Basic and acidic residues" evidence="1">
    <location>
        <begin position="1"/>
        <end position="21"/>
    </location>
</feature>
<evidence type="ECO:0000256" key="1">
    <source>
        <dbReference type="SAM" id="MobiDB-lite"/>
    </source>
</evidence>
<dbReference type="AlphaFoldDB" id="A0A8S1HBF0"/>
<dbReference type="OrthoDB" id="27975at2759"/>
<comment type="caution">
    <text evidence="3">The sequence shown here is derived from an EMBL/GenBank/DDBJ whole genome shotgun (WGS) entry which is preliminary data.</text>
</comment>
<evidence type="ECO:0000313" key="4">
    <source>
        <dbReference type="Proteomes" id="UP000835052"/>
    </source>
</evidence>
<feature type="region of interest" description="Disordered" evidence="1">
    <location>
        <begin position="169"/>
        <end position="199"/>
    </location>
</feature>
<feature type="domain" description="ZMIZ1 N-terminal" evidence="2">
    <location>
        <begin position="70"/>
        <end position="168"/>
    </location>
</feature>
<organism evidence="3 4">
    <name type="scientific">Caenorhabditis auriculariae</name>
    <dbReference type="NCBI Taxonomy" id="2777116"/>
    <lineage>
        <taxon>Eukaryota</taxon>
        <taxon>Metazoa</taxon>
        <taxon>Ecdysozoa</taxon>
        <taxon>Nematoda</taxon>
        <taxon>Chromadorea</taxon>
        <taxon>Rhabditida</taxon>
        <taxon>Rhabditina</taxon>
        <taxon>Rhabditomorpha</taxon>
        <taxon>Rhabditoidea</taxon>
        <taxon>Rhabditidae</taxon>
        <taxon>Peloderinae</taxon>
        <taxon>Caenorhabditis</taxon>
    </lineage>
</organism>
<evidence type="ECO:0000259" key="2">
    <source>
        <dbReference type="Pfam" id="PF18028"/>
    </source>
</evidence>